<keyword evidence="1" id="KW-0472">Membrane</keyword>
<dbReference type="InterPro" id="IPR031044">
    <property type="entry name" value="Small_Trp_rich"/>
</dbReference>
<protein>
    <submittedName>
        <fullName evidence="2">TIGR04438 family Trp-rich protein</fullName>
    </submittedName>
</protein>
<reference evidence="2 3" key="1">
    <citation type="submission" date="2020-12" db="EMBL/GenBank/DDBJ databases">
        <title>FDA dAtabase for Regulatory Grade micrObial Sequences (FDA-ARGOS): Supporting development and validation of Infectious Disease Dx tests.</title>
        <authorList>
            <person name="Sproer C."/>
            <person name="Gronow S."/>
            <person name="Severitt S."/>
            <person name="Schroder I."/>
            <person name="Tallon L."/>
            <person name="Sadzewicz L."/>
            <person name="Zhao X."/>
            <person name="Boylan J."/>
            <person name="Ott S."/>
            <person name="Bowen H."/>
            <person name="Vavikolanu K."/>
            <person name="Mehta A."/>
            <person name="Aluvathingal J."/>
            <person name="Nadendla S."/>
            <person name="Lowell S."/>
            <person name="Myers T."/>
            <person name="Yan Y."/>
            <person name="Sichtig H."/>
        </authorList>
    </citation>
    <scope>NUCLEOTIDE SEQUENCE [LARGE SCALE GENOMIC DNA]</scope>
    <source>
        <strain evidence="2 3">FDAARGOS_909</strain>
    </source>
</reference>
<evidence type="ECO:0000256" key="1">
    <source>
        <dbReference type="SAM" id="Phobius"/>
    </source>
</evidence>
<evidence type="ECO:0000313" key="2">
    <source>
        <dbReference type="EMBL" id="QPS09252.1"/>
    </source>
</evidence>
<accession>A0A7T2W0E0</accession>
<keyword evidence="1" id="KW-1133">Transmembrane helix</keyword>
<dbReference type="NCBIfam" id="TIGR04438">
    <property type="entry name" value="small_Trp_rich"/>
    <property type="match status" value="1"/>
</dbReference>
<proteinExistence type="predicted"/>
<evidence type="ECO:0000313" key="3">
    <source>
        <dbReference type="Proteomes" id="UP000594778"/>
    </source>
</evidence>
<gene>
    <name evidence="2" type="ORF">I6G66_04225</name>
</gene>
<feature type="transmembrane region" description="Helical" evidence="1">
    <location>
        <begin position="25"/>
        <end position="46"/>
    </location>
</feature>
<sequence>MYFLILLGAVVSALKLMQIEPVVDWSWYSLSMVFGFMLLWSILATFRKNRKISEATRNQKDVNSNRPEQSGVDAWENLHEWERNRK</sequence>
<keyword evidence="1" id="KW-0812">Transmembrane</keyword>
<dbReference type="Proteomes" id="UP000594778">
    <property type="component" value="Chromosome"/>
</dbReference>
<organism evidence="2 3">
    <name type="scientific">Delftia acidovorans</name>
    <name type="common">Pseudomonas acidovorans</name>
    <name type="synonym">Comamonas acidovorans</name>
    <dbReference type="NCBI Taxonomy" id="80866"/>
    <lineage>
        <taxon>Bacteria</taxon>
        <taxon>Pseudomonadati</taxon>
        <taxon>Pseudomonadota</taxon>
        <taxon>Betaproteobacteria</taxon>
        <taxon>Burkholderiales</taxon>
        <taxon>Comamonadaceae</taxon>
        <taxon>Delftia</taxon>
    </lineage>
</organism>
<dbReference type="AlphaFoldDB" id="A0A7T2W0E0"/>
<dbReference type="EMBL" id="CP065668">
    <property type="protein sequence ID" value="QPS09252.1"/>
    <property type="molecule type" value="Genomic_DNA"/>
</dbReference>
<name>A0A7T2W0E0_DELAC</name>